<name>A0A2I0VM51_9ASPA</name>
<evidence type="ECO:0000256" key="1">
    <source>
        <dbReference type="ARBA" id="ARBA00005234"/>
    </source>
</evidence>
<comment type="similarity">
    <text evidence="1">Belongs to the peptidase C48 family.</text>
</comment>
<protein>
    <recommendedName>
        <fullName evidence="4">Ubiquitin-like protease family profile domain-containing protein</fullName>
    </recommendedName>
</protein>
<gene>
    <name evidence="5" type="ORF">MA16_Dca008412</name>
</gene>
<dbReference type="SUPFAM" id="SSF54001">
    <property type="entry name" value="Cysteine proteinases"/>
    <property type="match status" value="1"/>
</dbReference>
<dbReference type="Proteomes" id="UP000233837">
    <property type="component" value="Unassembled WGS sequence"/>
</dbReference>
<reference evidence="5 6" key="1">
    <citation type="journal article" date="2016" name="Sci. Rep.">
        <title>The Dendrobium catenatum Lindl. genome sequence provides insights into polysaccharide synthase, floral development and adaptive evolution.</title>
        <authorList>
            <person name="Zhang G.Q."/>
            <person name="Xu Q."/>
            <person name="Bian C."/>
            <person name="Tsai W.C."/>
            <person name="Yeh C.M."/>
            <person name="Liu K.W."/>
            <person name="Yoshida K."/>
            <person name="Zhang L.S."/>
            <person name="Chang S.B."/>
            <person name="Chen F."/>
            <person name="Shi Y."/>
            <person name="Su Y.Y."/>
            <person name="Zhang Y.Q."/>
            <person name="Chen L.J."/>
            <person name="Yin Y."/>
            <person name="Lin M."/>
            <person name="Huang H."/>
            <person name="Deng H."/>
            <person name="Wang Z.W."/>
            <person name="Zhu S.L."/>
            <person name="Zhao X."/>
            <person name="Deng C."/>
            <person name="Niu S.C."/>
            <person name="Huang J."/>
            <person name="Wang M."/>
            <person name="Liu G.H."/>
            <person name="Yang H.J."/>
            <person name="Xiao X.J."/>
            <person name="Hsiao Y.Y."/>
            <person name="Wu W.L."/>
            <person name="Chen Y.Y."/>
            <person name="Mitsuda N."/>
            <person name="Ohme-Takagi M."/>
            <person name="Luo Y.B."/>
            <person name="Van de Peer Y."/>
            <person name="Liu Z.J."/>
        </authorList>
    </citation>
    <scope>NUCLEOTIDE SEQUENCE [LARGE SCALE GENOMIC DNA]</scope>
    <source>
        <tissue evidence="5">The whole plant</tissue>
    </source>
</reference>
<evidence type="ECO:0000256" key="3">
    <source>
        <dbReference type="ARBA" id="ARBA00022801"/>
    </source>
</evidence>
<dbReference type="GO" id="GO:0008234">
    <property type="term" value="F:cysteine-type peptidase activity"/>
    <property type="evidence" value="ECO:0007669"/>
    <property type="project" value="InterPro"/>
</dbReference>
<evidence type="ECO:0000259" key="4">
    <source>
        <dbReference type="Pfam" id="PF02902"/>
    </source>
</evidence>
<dbReference type="Pfam" id="PF02902">
    <property type="entry name" value="Peptidase_C48"/>
    <property type="match status" value="1"/>
</dbReference>
<dbReference type="InterPro" id="IPR003653">
    <property type="entry name" value="Peptidase_C48_C"/>
</dbReference>
<proteinExistence type="inferred from homology"/>
<organism evidence="5 6">
    <name type="scientific">Dendrobium catenatum</name>
    <dbReference type="NCBI Taxonomy" id="906689"/>
    <lineage>
        <taxon>Eukaryota</taxon>
        <taxon>Viridiplantae</taxon>
        <taxon>Streptophyta</taxon>
        <taxon>Embryophyta</taxon>
        <taxon>Tracheophyta</taxon>
        <taxon>Spermatophyta</taxon>
        <taxon>Magnoliopsida</taxon>
        <taxon>Liliopsida</taxon>
        <taxon>Asparagales</taxon>
        <taxon>Orchidaceae</taxon>
        <taxon>Epidendroideae</taxon>
        <taxon>Malaxideae</taxon>
        <taxon>Dendrobiinae</taxon>
        <taxon>Dendrobium</taxon>
    </lineage>
</organism>
<dbReference type="EMBL" id="KZ503416">
    <property type="protein sequence ID" value="PKU64489.1"/>
    <property type="molecule type" value="Genomic_DNA"/>
</dbReference>
<evidence type="ECO:0000256" key="2">
    <source>
        <dbReference type="ARBA" id="ARBA00022670"/>
    </source>
</evidence>
<evidence type="ECO:0000313" key="5">
    <source>
        <dbReference type="EMBL" id="PKU64489.1"/>
    </source>
</evidence>
<sequence>MQGYCPKIHFSCRTSTFREVCNEIVVKFWEPLVTTLCELHINHFLLLPRFPHNVPIIFMFLSKWYMQSKSFVINSKMLHFTSDEIAFIVGLPNKGIKFEPGTSTMSGVTTNDIWNDIKKLDVSSPVENITRTFVMNINLILVPTINQEHWTLLVCNLRKKTWEFLDSLPKATHKAVAPEVVSAHKICI</sequence>
<dbReference type="InterPro" id="IPR038765">
    <property type="entry name" value="Papain-like_cys_pep_sf"/>
</dbReference>
<evidence type="ECO:0000313" key="6">
    <source>
        <dbReference type="Proteomes" id="UP000233837"/>
    </source>
</evidence>
<feature type="domain" description="Ubiquitin-like protease family profile" evidence="4">
    <location>
        <begin position="133"/>
        <end position="174"/>
    </location>
</feature>
<dbReference type="GO" id="GO:0006508">
    <property type="term" value="P:proteolysis"/>
    <property type="evidence" value="ECO:0007669"/>
    <property type="project" value="UniProtKB-KW"/>
</dbReference>
<keyword evidence="2" id="KW-0645">Protease</keyword>
<keyword evidence="6" id="KW-1185">Reference proteome</keyword>
<reference evidence="5 6" key="2">
    <citation type="journal article" date="2017" name="Nature">
        <title>The Apostasia genome and the evolution of orchids.</title>
        <authorList>
            <person name="Zhang G.Q."/>
            <person name="Liu K.W."/>
            <person name="Li Z."/>
            <person name="Lohaus R."/>
            <person name="Hsiao Y.Y."/>
            <person name="Niu S.C."/>
            <person name="Wang J.Y."/>
            <person name="Lin Y.C."/>
            <person name="Xu Q."/>
            <person name="Chen L.J."/>
            <person name="Yoshida K."/>
            <person name="Fujiwara S."/>
            <person name="Wang Z.W."/>
            <person name="Zhang Y.Q."/>
            <person name="Mitsuda N."/>
            <person name="Wang M."/>
            <person name="Liu G.H."/>
            <person name="Pecoraro L."/>
            <person name="Huang H.X."/>
            <person name="Xiao X.J."/>
            <person name="Lin M."/>
            <person name="Wu X.Y."/>
            <person name="Wu W.L."/>
            <person name="Chen Y.Y."/>
            <person name="Chang S.B."/>
            <person name="Sakamoto S."/>
            <person name="Ohme-Takagi M."/>
            <person name="Yagi M."/>
            <person name="Zeng S.J."/>
            <person name="Shen C.Y."/>
            <person name="Yeh C.M."/>
            <person name="Luo Y.B."/>
            <person name="Tsai W.C."/>
            <person name="Van de Peer Y."/>
            <person name="Liu Z.J."/>
        </authorList>
    </citation>
    <scope>NUCLEOTIDE SEQUENCE [LARGE SCALE GENOMIC DNA]</scope>
    <source>
        <tissue evidence="5">The whole plant</tissue>
    </source>
</reference>
<accession>A0A2I0VM51</accession>
<dbReference type="Gene3D" id="3.40.395.10">
    <property type="entry name" value="Adenoviral Proteinase, Chain A"/>
    <property type="match status" value="1"/>
</dbReference>
<dbReference type="AlphaFoldDB" id="A0A2I0VM51"/>
<keyword evidence="3" id="KW-0378">Hydrolase</keyword>